<sequence length="452" mass="50651">QDLSYWGMQGVPNLHGDSTTETMEIAIDDSLLLLGPCHEALQTDVVDVLIASLLASFRQTFPERHSVPSIFNEGHGREPLDDKIDLSRTVGWFTTLCPVYLPDSLPPEPDILDVVRWIRDFRRKLPGKGRPYFAHNMLSPESEPTTREWPVEVAFNFLGQTQQPGSEESLFKSLDGGMLDSVSSETDIGANVPRLALIEISASFYGSSLSFSFSLNRRMGRQSCIRNWIGACKDYIHQAVQQLSQVRYEQPTTDLSLLPLAFGAQSRIEARLTELGITHLGDIEAAYPCTPAQQGILFAQIRDPEYYSYSITFYVNHAQPDGVEVERLADAWGHVVQRHSTLRTVFVDNLLEEGAMDQVVLRKYLPNTAFFECSGNEQDERLVHRSRLGLPVNQPPHRLNIFKTPQGTVLCVLEMSHAIADGTSMPILFRDLSLAYEGGLVATTTLSVYRDY</sequence>
<keyword evidence="2" id="KW-0597">Phosphoprotein</keyword>
<evidence type="ECO:0000256" key="1">
    <source>
        <dbReference type="ARBA" id="ARBA00022450"/>
    </source>
</evidence>
<evidence type="ECO:0000256" key="2">
    <source>
        <dbReference type="ARBA" id="ARBA00022553"/>
    </source>
</evidence>
<evidence type="ECO:0000313" key="6">
    <source>
        <dbReference type="Proteomes" id="UP000287972"/>
    </source>
</evidence>
<dbReference type="Proteomes" id="UP000287972">
    <property type="component" value="Unassembled WGS sequence"/>
</dbReference>
<feature type="non-terminal residue" evidence="5">
    <location>
        <position position="1"/>
    </location>
</feature>
<dbReference type="EMBL" id="NKCL01001605">
    <property type="protein sequence ID" value="RSL38718.1"/>
    <property type="molecule type" value="Genomic_DNA"/>
</dbReference>
<accession>A0A428ND74</accession>
<dbReference type="InterPro" id="IPR023213">
    <property type="entry name" value="CAT-like_dom_sf"/>
</dbReference>
<dbReference type="AlphaFoldDB" id="A0A428ND74"/>
<dbReference type="Gene3D" id="3.30.559.10">
    <property type="entry name" value="Chloramphenicol acetyltransferase-like domain"/>
    <property type="match status" value="1"/>
</dbReference>
<organism evidence="5 6">
    <name type="scientific">Fusarium floridanum</name>
    <dbReference type="NCBI Taxonomy" id="1325733"/>
    <lineage>
        <taxon>Eukaryota</taxon>
        <taxon>Fungi</taxon>
        <taxon>Dikarya</taxon>
        <taxon>Ascomycota</taxon>
        <taxon>Pezizomycotina</taxon>
        <taxon>Sordariomycetes</taxon>
        <taxon>Hypocreomycetidae</taxon>
        <taxon>Hypocreales</taxon>
        <taxon>Nectriaceae</taxon>
        <taxon>Fusarium</taxon>
        <taxon>Fusarium solani species complex</taxon>
    </lineage>
</organism>
<dbReference type="GO" id="GO:0003824">
    <property type="term" value="F:catalytic activity"/>
    <property type="evidence" value="ECO:0007669"/>
    <property type="project" value="InterPro"/>
</dbReference>
<comment type="similarity">
    <text evidence="3">Belongs to the NRP synthetase family.</text>
</comment>
<feature type="non-terminal residue" evidence="5">
    <location>
        <position position="452"/>
    </location>
</feature>
<dbReference type="PANTHER" id="PTHR45398:SF1">
    <property type="entry name" value="ENZYME, PUTATIVE (JCVI)-RELATED"/>
    <property type="match status" value="1"/>
</dbReference>
<dbReference type="PANTHER" id="PTHR45398">
    <property type="match status" value="1"/>
</dbReference>
<evidence type="ECO:0000256" key="3">
    <source>
        <dbReference type="ARBA" id="ARBA00029454"/>
    </source>
</evidence>
<dbReference type="FunFam" id="3.30.559.30:FF:000002">
    <property type="entry name" value="Nonribosomal peptide synthase Pes1"/>
    <property type="match status" value="1"/>
</dbReference>
<protein>
    <recommendedName>
        <fullName evidence="4">Condensation domain-containing protein</fullName>
    </recommendedName>
</protein>
<keyword evidence="6" id="KW-1185">Reference proteome</keyword>
<feature type="domain" description="Condensation" evidence="4">
    <location>
        <begin position="284"/>
        <end position="452"/>
    </location>
</feature>
<proteinExistence type="inferred from homology"/>
<dbReference type="InterPro" id="IPR001242">
    <property type="entry name" value="Condensation_dom"/>
</dbReference>
<evidence type="ECO:0000259" key="4">
    <source>
        <dbReference type="Pfam" id="PF00668"/>
    </source>
</evidence>
<gene>
    <name evidence="5" type="ORF">CEP51_016889</name>
</gene>
<keyword evidence="1" id="KW-0596">Phosphopantetheine</keyword>
<dbReference type="Pfam" id="PF00668">
    <property type="entry name" value="Condensation"/>
    <property type="match status" value="1"/>
</dbReference>
<reference evidence="5 6" key="1">
    <citation type="submission" date="2017-06" db="EMBL/GenBank/DDBJ databases">
        <title>Comparative genomic analysis of Ambrosia Fusariam Clade fungi.</title>
        <authorList>
            <person name="Stajich J.E."/>
            <person name="Carrillo J."/>
            <person name="Kijimoto T."/>
            <person name="Eskalen A."/>
            <person name="O'Donnell K."/>
            <person name="Kasson M."/>
        </authorList>
    </citation>
    <scope>NUCLEOTIDE SEQUENCE [LARGE SCALE GENOMIC DNA]</scope>
    <source>
        <strain evidence="5 6">NRRL62606</strain>
    </source>
</reference>
<name>A0A428ND74_9HYPO</name>
<dbReference type="Gene3D" id="3.30.559.30">
    <property type="entry name" value="Nonribosomal peptide synthetase, condensation domain"/>
    <property type="match status" value="1"/>
</dbReference>
<evidence type="ECO:0000313" key="5">
    <source>
        <dbReference type="EMBL" id="RSL38718.1"/>
    </source>
</evidence>
<comment type="caution">
    <text evidence="5">The sequence shown here is derived from an EMBL/GenBank/DDBJ whole genome shotgun (WGS) entry which is preliminary data.</text>
</comment>
<dbReference type="SUPFAM" id="SSF52777">
    <property type="entry name" value="CoA-dependent acyltransferases"/>
    <property type="match status" value="2"/>
</dbReference>